<dbReference type="NCBIfam" id="NF006829">
    <property type="entry name" value="PRK09352.1"/>
    <property type="match status" value="1"/>
</dbReference>
<comment type="catalytic activity">
    <reaction evidence="11">
        <text>malonyl-[ACP] + acetyl-CoA + H(+) = 3-oxobutanoyl-[ACP] + CO2 + CoA</text>
        <dbReference type="Rhea" id="RHEA:12080"/>
        <dbReference type="Rhea" id="RHEA-COMP:9623"/>
        <dbReference type="Rhea" id="RHEA-COMP:9625"/>
        <dbReference type="ChEBI" id="CHEBI:15378"/>
        <dbReference type="ChEBI" id="CHEBI:16526"/>
        <dbReference type="ChEBI" id="CHEBI:57287"/>
        <dbReference type="ChEBI" id="CHEBI:57288"/>
        <dbReference type="ChEBI" id="CHEBI:78449"/>
        <dbReference type="ChEBI" id="CHEBI:78450"/>
        <dbReference type="EC" id="2.3.1.180"/>
    </reaction>
    <physiologicalReaction direction="left-to-right" evidence="11">
        <dbReference type="Rhea" id="RHEA:12081"/>
    </physiologicalReaction>
</comment>
<keyword evidence="5 12" id="KW-0808">Transferase</keyword>
<feature type="region of interest" description="ACP-binding" evidence="12">
    <location>
        <begin position="247"/>
        <end position="251"/>
    </location>
</feature>
<comment type="subunit">
    <text evidence="12">Homodimer.</text>
</comment>
<comment type="similarity">
    <text evidence="2 12">Belongs to the thiolase-like superfamily. FabH family.</text>
</comment>
<keyword evidence="7 12" id="KW-0443">Lipid metabolism</keyword>
<dbReference type="Proteomes" id="UP000199169">
    <property type="component" value="Unassembled WGS sequence"/>
</dbReference>
<dbReference type="Gene3D" id="3.40.47.10">
    <property type="match status" value="1"/>
</dbReference>
<dbReference type="PANTHER" id="PTHR43091:SF1">
    <property type="entry name" value="BETA-KETOACYL-[ACYL-CARRIER-PROTEIN] SYNTHASE III, CHLOROPLASTIC"/>
    <property type="match status" value="1"/>
</dbReference>
<evidence type="ECO:0000256" key="4">
    <source>
        <dbReference type="ARBA" id="ARBA00022516"/>
    </source>
</evidence>
<keyword evidence="10 12" id="KW-0012">Acyltransferase</keyword>
<evidence type="ECO:0000259" key="14">
    <source>
        <dbReference type="Pfam" id="PF08545"/>
    </source>
</evidence>
<dbReference type="CDD" id="cd00830">
    <property type="entry name" value="KAS_III"/>
    <property type="match status" value="1"/>
</dbReference>
<dbReference type="PANTHER" id="PTHR43091">
    <property type="entry name" value="3-OXOACYL-[ACYL-CARRIER-PROTEIN] SYNTHASE"/>
    <property type="match status" value="1"/>
</dbReference>
<dbReference type="RefSeq" id="WP_186405970.1">
    <property type="nucleotide sequence ID" value="NZ_FLQX01000035.1"/>
</dbReference>
<dbReference type="STRING" id="1860102.ACCAA_130235"/>
<evidence type="ECO:0000256" key="7">
    <source>
        <dbReference type="ARBA" id="ARBA00023098"/>
    </source>
</evidence>
<evidence type="ECO:0000256" key="1">
    <source>
        <dbReference type="ARBA" id="ARBA00005194"/>
    </source>
</evidence>
<dbReference type="InterPro" id="IPR004655">
    <property type="entry name" value="FabH"/>
</dbReference>
<proteinExistence type="inferred from homology"/>
<keyword evidence="12" id="KW-0963">Cytoplasm</keyword>
<organism evidence="15 16">
    <name type="scientific">Candidatus Accumulibacter aalborgensis</name>
    <dbReference type="NCBI Taxonomy" id="1860102"/>
    <lineage>
        <taxon>Bacteria</taxon>
        <taxon>Pseudomonadati</taxon>
        <taxon>Pseudomonadota</taxon>
        <taxon>Betaproteobacteria</taxon>
        <taxon>Candidatus Accumulibacter</taxon>
    </lineage>
</organism>
<dbReference type="EC" id="2.3.1.180" evidence="3 12"/>
<evidence type="ECO:0000256" key="3">
    <source>
        <dbReference type="ARBA" id="ARBA00012333"/>
    </source>
</evidence>
<comment type="subcellular location">
    <subcellularLocation>
        <location evidence="12">Cytoplasm</location>
    </subcellularLocation>
</comment>
<dbReference type="GO" id="GO:0006633">
    <property type="term" value="P:fatty acid biosynthetic process"/>
    <property type="evidence" value="ECO:0007669"/>
    <property type="project" value="UniProtKB-UniRule"/>
</dbReference>
<name>A0A1A8XIZ7_9PROT</name>
<dbReference type="FunFam" id="3.40.47.10:FF:000004">
    <property type="entry name" value="3-oxoacyl-[acyl-carrier-protein] synthase 3"/>
    <property type="match status" value="1"/>
</dbReference>
<evidence type="ECO:0000256" key="2">
    <source>
        <dbReference type="ARBA" id="ARBA00008642"/>
    </source>
</evidence>
<evidence type="ECO:0000313" key="15">
    <source>
        <dbReference type="EMBL" id="SBT04352.1"/>
    </source>
</evidence>
<dbReference type="Pfam" id="PF08545">
    <property type="entry name" value="ACP_syn_III"/>
    <property type="match status" value="1"/>
</dbReference>
<dbReference type="NCBIfam" id="TIGR00747">
    <property type="entry name" value="fabH"/>
    <property type="match status" value="1"/>
</dbReference>
<keyword evidence="16" id="KW-1185">Reference proteome</keyword>
<evidence type="ECO:0000256" key="5">
    <source>
        <dbReference type="ARBA" id="ARBA00022679"/>
    </source>
</evidence>
<evidence type="ECO:0000259" key="13">
    <source>
        <dbReference type="Pfam" id="PF08541"/>
    </source>
</evidence>
<dbReference type="UniPathway" id="UPA00094"/>
<evidence type="ECO:0000256" key="12">
    <source>
        <dbReference type="HAMAP-Rule" id="MF_01815"/>
    </source>
</evidence>
<dbReference type="HAMAP" id="MF_01815">
    <property type="entry name" value="FabH"/>
    <property type="match status" value="1"/>
</dbReference>
<dbReference type="EMBL" id="FLQX01000035">
    <property type="protein sequence ID" value="SBT04352.1"/>
    <property type="molecule type" value="Genomic_DNA"/>
</dbReference>
<feature type="active site" evidence="12">
    <location>
        <position position="246"/>
    </location>
</feature>
<evidence type="ECO:0000256" key="9">
    <source>
        <dbReference type="ARBA" id="ARBA00023268"/>
    </source>
</evidence>
<gene>
    <name evidence="12 15" type="primary">fabH</name>
    <name evidence="15" type="ORF">ACCAA_130235</name>
</gene>
<dbReference type="GO" id="GO:0033818">
    <property type="term" value="F:beta-ketoacyl-acyl-carrier-protein synthase III activity"/>
    <property type="evidence" value="ECO:0007669"/>
    <property type="project" value="UniProtKB-UniRule"/>
</dbReference>
<dbReference type="GO" id="GO:0004315">
    <property type="term" value="F:3-oxoacyl-[acyl-carrier-protein] synthase activity"/>
    <property type="evidence" value="ECO:0007669"/>
    <property type="project" value="InterPro"/>
</dbReference>
<comment type="function">
    <text evidence="12">Catalyzes the condensation reaction of fatty acid synthesis by the addition to an acyl acceptor of two carbons from malonyl-ACP. Catalyzes the first condensation reaction which initiates fatty acid synthesis and may therefore play a role in governing the total rate of fatty acid production. Possesses both acetoacetyl-ACP synthase and acetyl transacylase activities. Its substrate specificity determines the biosynthesis of branched-chain and/or straight-chain of fatty acids.</text>
</comment>
<keyword evidence="4 12" id="KW-0444">Lipid biosynthesis</keyword>
<dbReference type="Pfam" id="PF08541">
    <property type="entry name" value="ACP_syn_III_C"/>
    <property type="match status" value="1"/>
</dbReference>
<comment type="pathway">
    <text evidence="1 12">Lipid metabolism; fatty acid biosynthesis.</text>
</comment>
<dbReference type="InterPro" id="IPR013751">
    <property type="entry name" value="ACP_syn_III_N"/>
</dbReference>
<feature type="domain" description="Beta-ketoacyl-[acyl-carrier-protein] synthase III C-terminal" evidence="13">
    <location>
        <begin position="232"/>
        <end position="318"/>
    </location>
</feature>
<keyword evidence="8 12" id="KW-0275">Fatty acid biosynthesis</keyword>
<dbReference type="SUPFAM" id="SSF53901">
    <property type="entry name" value="Thiolase-like"/>
    <property type="match status" value="1"/>
</dbReference>
<keyword evidence="6 12" id="KW-0276">Fatty acid metabolism</keyword>
<evidence type="ECO:0000256" key="11">
    <source>
        <dbReference type="ARBA" id="ARBA00051096"/>
    </source>
</evidence>
<protein>
    <recommendedName>
        <fullName evidence="3 12">Beta-ketoacyl-[acyl-carrier-protein] synthase III</fullName>
        <shortName evidence="12">Beta-ketoacyl-ACP synthase III</shortName>
        <shortName evidence="12">KAS III</shortName>
        <ecNumber evidence="3 12">2.3.1.180</ecNumber>
    </recommendedName>
    <alternativeName>
        <fullName evidence="12">3-oxoacyl-[acyl-carrier-protein] synthase 3</fullName>
    </alternativeName>
    <alternativeName>
        <fullName evidence="12">3-oxoacyl-[acyl-carrier-protein] synthase III</fullName>
    </alternativeName>
</protein>
<feature type="active site" evidence="12">
    <location>
        <position position="113"/>
    </location>
</feature>
<sequence>MFSRLAGIGSFLPGPAVSNDDLARRGIETSDEWVTSRTGIKFRHLAENGETASDLAVEASRRALAAAGLDAGDLDLIIVATSTPDVIFPSTACLLQSKLGNHGATAFDIQAVCSGFVYALTVADKFIQSGSHRRALVVGAEVFSKILDWSDRATCVLFGDGAGAVVLEAAEKPGILATALHADGSYHGILSVPGSVCGGKVTGDPFLRMDGQSVFKFAVRALAEVADECCRLAGVPQSGIDWLIPHQANIRILEATARKMKLPMDKVVVTVDRHGNTSAASVPLALDEAVRDGRIVAGQKVLLEGVGGGFTWGAVLFEL</sequence>
<accession>A0A1A8XIZ7</accession>
<feature type="active site" evidence="12">
    <location>
        <position position="276"/>
    </location>
</feature>
<dbReference type="AlphaFoldDB" id="A0A1A8XIZ7"/>
<evidence type="ECO:0000256" key="8">
    <source>
        <dbReference type="ARBA" id="ARBA00023160"/>
    </source>
</evidence>
<keyword evidence="9 12" id="KW-0511">Multifunctional enzyme</keyword>
<dbReference type="InterPro" id="IPR013747">
    <property type="entry name" value="ACP_syn_III_C"/>
</dbReference>
<dbReference type="InterPro" id="IPR016039">
    <property type="entry name" value="Thiolase-like"/>
</dbReference>
<feature type="domain" description="Beta-ketoacyl-[acyl-carrier-protein] synthase III N-terminal" evidence="14">
    <location>
        <begin position="107"/>
        <end position="184"/>
    </location>
</feature>
<reference evidence="15 16" key="1">
    <citation type="submission" date="2016-06" db="EMBL/GenBank/DDBJ databases">
        <authorList>
            <person name="Kjaerup R.B."/>
            <person name="Dalgaard T.S."/>
            <person name="Juul-Madsen H.R."/>
        </authorList>
    </citation>
    <scope>NUCLEOTIDE SEQUENCE [LARGE SCALE GENOMIC DNA]</scope>
    <source>
        <strain evidence="15">3</strain>
    </source>
</reference>
<evidence type="ECO:0000313" key="16">
    <source>
        <dbReference type="Proteomes" id="UP000199169"/>
    </source>
</evidence>
<evidence type="ECO:0000256" key="10">
    <source>
        <dbReference type="ARBA" id="ARBA00023315"/>
    </source>
</evidence>
<evidence type="ECO:0000256" key="6">
    <source>
        <dbReference type="ARBA" id="ARBA00022832"/>
    </source>
</evidence>
<comment type="domain">
    <text evidence="12">The last Arg residue of the ACP-binding site is essential for the weak association between ACP/AcpP and FabH.</text>
</comment>
<dbReference type="GO" id="GO:0005737">
    <property type="term" value="C:cytoplasm"/>
    <property type="evidence" value="ECO:0007669"/>
    <property type="project" value="UniProtKB-SubCell"/>
</dbReference>